<dbReference type="Pfam" id="PF00385">
    <property type="entry name" value="Chromo"/>
    <property type="match status" value="1"/>
</dbReference>
<dbReference type="Proteomes" id="UP001652600">
    <property type="component" value="Chromosome 10"/>
</dbReference>
<evidence type="ECO:0000259" key="2">
    <source>
        <dbReference type="PROSITE" id="PS50013"/>
    </source>
</evidence>
<dbReference type="InterPro" id="IPR023780">
    <property type="entry name" value="Chromo_domain"/>
</dbReference>
<feature type="compositionally biased region" description="Basic and acidic residues" evidence="1">
    <location>
        <begin position="120"/>
        <end position="145"/>
    </location>
</feature>
<accession>A0ABM3L9M2</accession>
<name>A0ABM3L9M2_CUCME</name>
<dbReference type="Gene3D" id="2.40.50.40">
    <property type="match status" value="1"/>
</dbReference>
<organism evidence="3 4">
    <name type="scientific">Cucumis melo</name>
    <name type="common">Muskmelon</name>
    <dbReference type="NCBI Taxonomy" id="3656"/>
    <lineage>
        <taxon>Eukaryota</taxon>
        <taxon>Viridiplantae</taxon>
        <taxon>Streptophyta</taxon>
        <taxon>Embryophyta</taxon>
        <taxon>Tracheophyta</taxon>
        <taxon>Spermatophyta</taxon>
        <taxon>Magnoliopsida</taxon>
        <taxon>eudicotyledons</taxon>
        <taxon>Gunneridae</taxon>
        <taxon>Pentapetalae</taxon>
        <taxon>rosids</taxon>
        <taxon>fabids</taxon>
        <taxon>Cucurbitales</taxon>
        <taxon>Cucurbitaceae</taxon>
        <taxon>Benincaseae</taxon>
        <taxon>Cucumis</taxon>
    </lineage>
</organism>
<dbReference type="GeneID" id="127151303"/>
<dbReference type="SUPFAM" id="SSF54160">
    <property type="entry name" value="Chromo domain-like"/>
    <property type="match status" value="1"/>
</dbReference>
<evidence type="ECO:0000256" key="1">
    <source>
        <dbReference type="SAM" id="MobiDB-lite"/>
    </source>
</evidence>
<dbReference type="Pfam" id="PF24626">
    <property type="entry name" value="SH3_Tf2-1"/>
    <property type="match status" value="1"/>
</dbReference>
<evidence type="ECO:0000313" key="3">
    <source>
        <dbReference type="Proteomes" id="UP001652600"/>
    </source>
</evidence>
<dbReference type="InterPro" id="IPR056924">
    <property type="entry name" value="SH3_Tf2-1"/>
</dbReference>
<dbReference type="InterPro" id="IPR000953">
    <property type="entry name" value="Chromo/chromo_shadow_dom"/>
</dbReference>
<protein>
    <submittedName>
        <fullName evidence="4">Uncharacterized protein LOC127151303</fullName>
    </submittedName>
</protein>
<keyword evidence="3" id="KW-1185">Reference proteome</keyword>
<evidence type="ECO:0000313" key="4">
    <source>
        <dbReference type="RefSeq" id="XP_050946730.1"/>
    </source>
</evidence>
<feature type="domain" description="Chromo" evidence="2">
    <location>
        <begin position="249"/>
        <end position="303"/>
    </location>
</feature>
<dbReference type="PROSITE" id="PS50013">
    <property type="entry name" value="CHROMO_2"/>
    <property type="match status" value="1"/>
</dbReference>
<reference evidence="4" key="1">
    <citation type="submission" date="2025-08" db="UniProtKB">
        <authorList>
            <consortium name="RefSeq"/>
        </authorList>
    </citation>
    <scope>IDENTIFICATION</scope>
    <source>
        <tissue evidence="4">Stem</tissue>
    </source>
</reference>
<gene>
    <name evidence="4" type="primary">LOC127151303</name>
</gene>
<sequence>MLHNCGGVVSTPIKARMPSTHGSSSRLNCENALSLIMPRQNLDVNSVASDTGSILDYVKEFTTLMLEIGYLPEKEALFQFKDGLKDWAKIELDRRNVQTLDDAIAAAETLVDYSTQSKGKKPDPEKHGGKPDKTKNFGRKDEGKVKTFQWRNGKNDGAHRGESSNPSEPCFICKGPHWTTDRPNRKALNALVAKFQVGKATYKVELPQKLKIHNIFHVSMLKPFHEDQEDLNRSETSRAPTGVVTEFDRKIKEILAERKIRRRGVPSYSEYLILWEGLPESEASWEREDLLWQFQQEIEKFKENATGTLRNQVGEGVTPQK</sequence>
<dbReference type="SMART" id="SM00298">
    <property type="entry name" value="CHROMO"/>
    <property type="match status" value="1"/>
</dbReference>
<feature type="compositionally biased region" description="Basic and acidic residues" evidence="1">
    <location>
        <begin position="153"/>
        <end position="162"/>
    </location>
</feature>
<feature type="region of interest" description="Disordered" evidence="1">
    <location>
        <begin position="113"/>
        <end position="168"/>
    </location>
</feature>
<proteinExistence type="predicted"/>
<dbReference type="InterPro" id="IPR016197">
    <property type="entry name" value="Chromo-like_dom_sf"/>
</dbReference>
<dbReference type="RefSeq" id="XP_050946730.1">
    <property type="nucleotide sequence ID" value="XM_051090773.1"/>
</dbReference>